<feature type="non-terminal residue" evidence="1">
    <location>
        <position position="61"/>
    </location>
</feature>
<evidence type="ECO:0000313" key="1">
    <source>
        <dbReference type="EMBL" id="CAG7879295.1"/>
    </source>
</evidence>
<dbReference type="Proteomes" id="UP000694005">
    <property type="component" value="Chromosome A03"/>
</dbReference>
<evidence type="ECO:0000313" key="2">
    <source>
        <dbReference type="Proteomes" id="UP000694005"/>
    </source>
</evidence>
<reference evidence="1 2" key="1">
    <citation type="submission" date="2021-07" db="EMBL/GenBank/DDBJ databases">
        <authorList>
            <consortium name="Genoscope - CEA"/>
            <person name="William W."/>
        </authorList>
    </citation>
    <scope>NUCLEOTIDE SEQUENCE [LARGE SCALE GENOMIC DNA]</scope>
</reference>
<dbReference type="Gramene" id="A03p06380.2_BraZ1">
    <property type="protein sequence ID" value="A03p06380.2_BraZ1.CDS"/>
    <property type="gene ID" value="A03g06380.2_BraZ1"/>
</dbReference>
<protein>
    <submittedName>
        <fullName evidence="1">Uncharacterized protein</fullName>
    </submittedName>
</protein>
<dbReference type="AlphaFoldDB" id="A0A8D9DKX9"/>
<name>A0A8D9DKX9_BRACM</name>
<gene>
    <name evidence="1" type="ORF">BRAPAZ1V2_A03P06380.2</name>
</gene>
<sequence length="61" mass="6812">MLVAYPRLKGYLESEIESGPCNFEKGNTHNSVVSPRINISFGARPANPTGRYSCVRRDRAK</sequence>
<proteinExistence type="predicted"/>
<dbReference type="EMBL" id="LS974619">
    <property type="protein sequence ID" value="CAG7879295.1"/>
    <property type="molecule type" value="Genomic_DNA"/>
</dbReference>
<accession>A0A8D9DKX9</accession>
<organism evidence="1 2">
    <name type="scientific">Brassica campestris</name>
    <name type="common">Field mustard</name>
    <dbReference type="NCBI Taxonomy" id="3711"/>
    <lineage>
        <taxon>Eukaryota</taxon>
        <taxon>Viridiplantae</taxon>
        <taxon>Streptophyta</taxon>
        <taxon>Embryophyta</taxon>
        <taxon>Tracheophyta</taxon>
        <taxon>Spermatophyta</taxon>
        <taxon>Magnoliopsida</taxon>
        <taxon>eudicotyledons</taxon>
        <taxon>Gunneridae</taxon>
        <taxon>Pentapetalae</taxon>
        <taxon>rosids</taxon>
        <taxon>malvids</taxon>
        <taxon>Brassicales</taxon>
        <taxon>Brassicaceae</taxon>
        <taxon>Brassiceae</taxon>
        <taxon>Brassica</taxon>
    </lineage>
</organism>